<evidence type="ECO:0000256" key="2">
    <source>
        <dbReference type="ARBA" id="ARBA00012961"/>
    </source>
</evidence>
<keyword evidence="7 9" id="KW-0067">ATP-binding</keyword>
<protein>
    <recommendedName>
        <fullName evidence="3 9">Guanylate kinase</fullName>
        <ecNumber evidence="2 9">2.7.4.8</ecNumber>
    </recommendedName>
    <alternativeName>
        <fullName evidence="8 9">GMP kinase</fullName>
    </alternativeName>
</protein>
<keyword evidence="6 9" id="KW-0418">Kinase</keyword>
<comment type="similarity">
    <text evidence="1 9">Belongs to the guanylate kinase family.</text>
</comment>
<keyword evidence="12" id="KW-1185">Reference proteome</keyword>
<dbReference type="CDD" id="cd00071">
    <property type="entry name" value="GMPK"/>
    <property type="match status" value="1"/>
</dbReference>
<keyword evidence="4 9" id="KW-0808">Transferase</keyword>
<dbReference type="GO" id="GO:0004385">
    <property type="term" value="F:GMP kinase activity"/>
    <property type="evidence" value="ECO:0007669"/>
    <property type="project" value="UniProtKB-UniRule"/>
</dbReference>
<dbReference type="GO" id="GO:0005829">
    <property type="term" value="C:cytosol"/>
    <property type="evidence" value="ECO:0007669"/>
    <property type="project" value="TreeGrafter"/>
</dbReference>
<dbReference type="GO" id="GO:0005524">
    <property type="term" value="F:ATP binding"/>
    <property type="evidence" value="ECO:0007669"/>
    <property type="project" value="UniProtKB-UniRule"/>
</dbReference>
<dbReference type="SUPFAM" id="SSF52540">
    <property type="entry name" value="P-loop containing nucleoside triphosphate hydrolases"/>
    <property type="match status" value="1"/>
</dbReference>
<dbReference type="PANTHER" id="PTHR23117">
    <property type="entry name" value="GUANYLATE KINASE-RELATED"/>
    <property type="match status" value="1"/>
</dbReference>
<evidence type="ECO:0000256" key="1">
    <source>
        <dbReference type="ARBA" id="ARBA00005790"/>
    </source>
</evidence>
<feature type="domain" description="Guanylate kinase-like" evidence="10">
    <location>
        <begin position="14"/>
        <end position="192"/>
    </location>
</feature>
<dbReference type="Proteomes" id="UP000530928">
    <property type="component" value="Unassembled WGS sequence"/>
</dbReference>
<dbReference type="Gene3D" id="3.40.50.300">
    <property type="entry name" value="P-loop containing nucleotide triphosphate hydrolases"/>
    <property type="match status" value="1"/>
</dbReference>
<dbReference type="NCBIfam" id="TIGR03263">
    <property type="entry name" value="guanyl_kin"/>
    <property type="match status" value="1"/>
</dbReference>
<name>A0A7W0HNB4_9ACTN</name>
<reference evidence="11 12" key="1">
    <citation type="submission" date="2020-07" db="EMBL/GenBank/DDBJ databases">
        <title>Genomic Encyclopedia of Type Strains, Phase IV (KMG-IV): sequencing the most valuable type-strain genomes for metagenomic binning, comparative biology and taxonomic classification.</title>
        <authorList>
            <person name="Goeker M."/>
        </authorList>
    </citation>
    <scope>NUCLEOTIDE SEQUENCE [LARGE SCALE GENOMIC DNA]</scope>
    <source>
        <strain evidence="11 12">DSM 45533</strain>
    </source>
</reference>
<proteinExistence type="inferred from homology"/>
<gene>
    <name evidence="9" type="primary">gmk</name>
    <name evidence="11" type="ORF">HNR30_000965</name>
</gene>
<evidence type="ECO:0000259" key="10">
    <source>
        <dbReference type="PROSITE" id="PS50052"/>
    </source>
</evidence>
<dbReference type="PROSITE" id="PS50052">
    <property type="entry name" value="GUANYLATE_KINASE_2"/>
    <property type="match status" value="1"/>
</dbReference>
<evidence type="ECO:0000256" key="8">
    <source>
        <dbReference type="ARBA" id="ARBA00030128"/>
    </source>
</evidence>
<dbReference type="SMART" id="SM00072">
    <property type="entry name" value="GuKc"/>
    <property type="match status" value="1"/>
</dbReference>
<dbReference type="AlphaFoldDB" id="A0A7W0HNB4"/>
<keyword evidence="5 9" id="KW-0547">Nucleotide-binding</keyword>
<evidence type="ECO:0000313" key="12">
    <source>
        <dbReference type="Proteomes" id="UP000530928"/>
    </source>
</evidence>
<evidence type="ECO:0000256" key="5">
    <source>
        <dbReference type="ARBA" id="ARBA00022741"/>
    </source>
</evidence>
<sequence length="205" mass="22575">MTEGSIIGDFSPSRRLTVLSGPSGVGKSTVVAEIRRAHPEVWLSVSVTTRKPRPGEQHGVEYFFADDPEFDRLVASGELLEWAEFAGNRYGTPRRPVLDKLAAGVPTLLEIDLQGARQVRQSMPEALLVFLAPPTWEELEKRLRGRGTEPDDVIARRLDAGRVEMAAEPEFDTTLVNTDVHDVCVQLIALMTDPSAVTIASNREV</sequence>
<dbReference type="Pfam" id="PF00625">
    <property type="entry name" value="Guanylate_kin"/>
    <property type="match status" value="1"/>
</dbReference>
<evidence type="ECO:0000313" key="11">
    <source>
        <dbReference type="EMBL" id="MBA2889630.1"/>
    </source>
</evidence>
<evidence type="ECO:0000256" key="3">
    <source>
        <dbReference type="ARBA" id="ARBA00016296"/>
    </source>
</evidence>
<keyword evidence="9" id="KW-0963">Cytoplasm</keyword>
<evidence type="ECO:0000256" key="6">
    <source>
        <dbReference type="ARBA" id="ARBA00022777"/>
    </source>
</evidence>
<comment type="caution">
    <text evidence="11">The sequence shown here is derived from an EMBL/GenBank/DDBJ whole genome shotgun (WGS) entry which is preliminary data.</text>
</comment>
<evidence type="ECO:0000256" key="7">
    <source>
        <dbReference type="ARBA" id="ARBA00022840"/>
    </source>
</evidence>
<dbReference type="EMBL" id="JACDUR010000001">
    <property type="protein sequence ID" value="MBA2889630.1"/>
    <property type="molecule type" value="Genomic_DNA"/>
</dbReference>
<dbReference type="InterPro" id="IPR027417">
    <property type="entry name" value="P-loop_NTPase"/>
</dbReference>
<dbReference type="Gene3D" id="3.30.63.10">
    <property type="entry name" value="Guanylate Kinase phosphate binding domain"/>
    <property type="match status" value="1"/>
</dbReference>
<organism evidence="11 12">
    <name type="scientific">Nonomuraea soli</name>
    <dbReference type="NCBI Taxonomy" id="1032476"/>
    <lineage>
        <taxon>Bacteria</taxon>
        <taxon>Bacillati</taxon>
        <taxon>Actinomycetota</taxon>
        <taxon>Actinomycetes</taxon>
        <taxon>Streptosporangiales</taxon>
        <taxon>Streptosporangiaceae</taxon>
        <taxon>Nonomuraea</taxon>
    </lineage>
</organism>
<dbReference type="InterPro" id="IPR017665">
    <property type="entry name" value="Guanylate_kinase"/>
</dbReference>
<comment type="function">
    <text evidence="9">Essential for recycling GMP and indirectly, cGMP.</text>
</comment>
<accession>A0A7W0HNB4</accession>
<evidence type="ECO:0000256" key="9">
    <source>
        <dbReference type="HAMAP-Rule" id="MF_00328"/>
    </source>
</evidence>
<dbReference type="FunFam" id="3.30.63.10:FF:000002">
    <property type="entry name" value="Guanylate kinase 1"/>
    <property type="match status" value="1"/>
</dbReference>
<dbReference type="EC" id="2.7.4.8" evidence="2 9"/>
<dbReference type="HAMAP" id="MF_00328">
    <property type="entry name" value="Guanylate_kinase"/>
    <property type="match status" value="1"/>
</dbReference>
<feature type="binding site" evidence="9">
    <location>
        <begin position="21"/>
        <end position="28"/>
    </location>
    <ligand>
        <name>ATP</name>
        <dbReference type="ChEBI" id="CHEBI:30616"/>
    </ligand>
</feature>
<comment type="subcellular location">
    <subcellularLocation>
        <location evidence="9">Cytoplasm</location>
    </subcellularLocation>
</comment>
<dbReference type="InterPro" id="IPR008144">
    <property type="entry name" value="Guanylate_kin-like_dom"/>
</dbReference>
<dbReference type="PANTHER" id="PTHR23117:SF13">
    <property type="entry name" value="GUANYLATE KINASE"/>
    <property type="match status" value="1"/>
</dbReference>
<dbReference type="InterPro" id="IPR008145">
    <property type="entry name" value="GK/Ca_channel_bsu"/>
</dbReference>
<comment type="catalytic activity">
    <reaction evidence="9">
        <text>GMP + ATP = GDP + ADP</text>
        <dbReference type="Rhea" id="RHEA:20780"/>
        <dbReference type="ChEBI" id="CHEBI:30616"/>
        <dbReference type="ChEBI" id="CHEBI:58115"/>
        <dbReference type="ChEBI" id="CHEBI:58189"/>
        <dbReference type="ChEBI" id="CHEBI:456216"/>
        <dbReference type="EC" id="2.7.4.8"/>
    </reaction>
</comment>
<evidence type="ECO:0000256" key="4">
    <source>
        <dbReference type="ARBA" id="ARBA00022679"/>
    </source>
</evidence>